<organism evidence="3 4">
    <name type="scientific">Nyctereutes procyonoides</name>
    <name type="common">Raccoon dog</name>
    <name type="synonym">Canis procyonoides</name>
    <dbReference type="NCBI Taxonomy" id="34880"/>
    <lineage>
        <taxon>Eukaryota</taxon>
        <taxon>Metazoa</taxon>
        <taxon>Chordata</taxon>
        <taxon>Craniata</taxon>
        <taxon>Vertebrata</taxon>
        <taxon>Euteleostomi</taxon>
        <taxon>Mammalia</taxon>
        <taxon>Eutheria</taxon>
        <taxon>Laurasiatheria</taxon>
        <taxon>Carnivora</taxon>
        <taxon>Caniformia</taxon>
        <taxon>Canidae</taxon>
        <taxon>Nyctereutes</taxon>
    </lineage>
</organism>
<evidence type="ECO:0000256" key="1">
    <source>
        <dbReference type="ARBA" id="ARBA00005515"/>
    </source>
</evidence>
<evidence type="ECO:0000256" key="2">
    <source>
        <dbReference type="SAM" id="Coils"/>
    </source>
</evidence>
<evidence type="ECO:0000313" key="4">
    <source>
        <dbReference type="Proteomes" id="UP000645828"/>
    </source>
</evidence>
<dbReference type="Proteomes" id="UP000645828">
    <property type="component" value="Unassembled WGS sequence"/>
</dbReference>
<dbReference type="AlphaFoldDB" id="A0A811YIH6"/>
<evidence type="ECO:0000313" key="3">
    <source>
        <dbReference type="EMBL" id="CAD7677271.1"/>
    </source>
</evidence>
<gene>
    <name evidence="3" type="ORF">NYPRO_LOCUS10068</name>
</gene>
<protein>
    <submittedName>
        <fullName evidence="3">(raccoon dog) hypothetical protein</fullName>
    </submittedName>
</protein>
<dbReference type="Pfam" id="PF15155">
    <property type="entry name" value="MRFAP1"/>
    <property type="match status" value="1"/>
</dbReference>
<sequence length="95" mass="10914">MDTGVLKKLLELAEAKEMDVMDPVENLQKFLLPEHVVGCGRYMLIQIKTQVEVLEEICSRMTKKCEKAKEKAQELIKMTEMLVELVQQTEKSKSS</sequence>
<dbReference type="PANTHER" id="PTHR31324">
    <property type="entry name" value="MORF4 FAMILY-ASSOCIATED PROTEIN 1-RELATED"/>
    <property type="match status" value="1"/>
</dbReference>
<accession>A0A811YIH6</accession>
<keyword evidence="2" id="KW-0175">Coiled coil</keyword>
<dbReference type="PANTHER" id="PTHR31324:SF1">
    <property type="entry name" value="MORF4 FAMILY-ASSOCIATED PROTEIN 1"/>
    <property type="match status" value="1"/>
</dbReference>
<feature type="coiled-coil region" evidence="2">
    <location>
        <begin position="51"/>
        <end position="78"/>
    </location>
</feature>
<proteinExistence type="inferred from homology"/>
<name>A0A811YIH6_NYCPR</name>
<comment type="caution">
    <text evidence="3">The sequence shown here is derived from an EMBL/GenBank/DDBJ whole genome shotgun (WGS) entry which is preliminary data.</text>
</comment>
<keyword evidence="4" id="KW-1185">Reference proteome</keyword>
<comment type="similarity">
    <text evidence="1">Belongs to the MORF4 family-associated protein family.</text>
</comment>
<dbReference type="InterPro" id="IPR029254">
    <property type="entry name" value="MRFAP1"/>
</dbReference>
<reference evidence="3" key="1">
    <citation type="submission" date="2020-12" db="EMBL/GenBank/DDBJ databases">
        <authorList>
            <consortium name="Molecular Ecology Group"/>
        </authorList>
    </citation>
    <scope>NUCLEOTIDE SEQUENCE</scope>
    <source>
        <strain evidence="3">TBG_1078</strain>
    </source>
</reference>
<dbReference type="EMBL" id="CAJHUB010000678">
    <property type="protein sequence ID" value="CAD7677271.1"/>
    <property type="molecule type" value="Genomic_DNA"/>
</dbReference>